<evidence type="ECO:0000313" key="1">
    <source>
        <dbReference type="EMBL" id="KAH7091055.1"/>
    </source>
</evidence>
<dbReference type="Proteomes" id="UP000813461">
    <property type="component" value="Unassembled WGS sequence"/>
</dbReference>
<keyword evidence="2" id="KW-1185">Reference proteome</keyword>
<name>A0A8K0W1K7_9PLEO</name>
<sequence length="256" mass="29892">MADEGRYGQLPFDQFALTNWDFSLPTSKDQSQWLYLTKRWFALTLKERKPYIDAATTDRHFPNREQVERVLVPYQTQQERLINPFLTHDVSIWLRTCYAPGLARAYADMADFASEIVDNHQVLDDATLYDFGQNWDRILERMPSLCDCDYWGDIALDEAVEADPLPPVDDPTFALHDAIKRQVVMIYLIDRQALEEKLITLLWLDAHGECVWWFKLDPENLLEFAGWMARGAGLMMLAQFDCQGVWEKGSLIDWIF</sequence>
<proteinExistence type="predicted"/>
<dbReference type="AlphaFoldDB" id="A0A8K0W1K7"/>
<dbReference type="EMBL" id="JAGMVJ010000004">
    <property type="protein sequence ID" value="KAH7091055.1"/>
    <property type="molecule type" value="Genomic_DNA"/>
</dbReference>
<gene>
    <name evidence="1" type="ORF">FB567DRAFT_263506</name>
</gene>
<comment type="caution">
    <text evidence="1">The sequence shown here is derived from an EMBL/GenBank/DDBJ whole genome shotgun (WGS) entry which is preliminary data.</text>
</comment>
<evidence type="ECO:0000313" key="2">
    <source>
        <dbReference type="Proteomes" id="UP000813461"/>
    </source>
</evidence>
<protein>
    <submittedName>
        <fullName evidence="1">Uncharacterized protein</fullName>
    </submittedName>
</protein>
<organism evidence="1 2">
    <name type="scientific">Paraphoma chrysanthemicola</name>
    <dbReference type="NCBI Taxonomy" id="798071"/>
    <lineage>
        <taxon>Eukaryota</taxon>
        <taxon>Fungi</taxon>
        <taxon>Dikarya</taxon>
        <taxon>Ascomycota</taxon>
        <taxon>Pezizomycotina</taxon>
        <taxon>Dothideomycetes</taxon>
        <taxon>Pleosporomycetidae</taxon>
        <taxon>Pleosporales</taxon>
        <taxon>Pleosporineae</taxon>
        <taxon>Phaeosphaeriaceae</taxon>
        <taxon>Paraphoma</taxon>
    </lineage>
</organism>
<accession>A0A8K0W1K7</accession>
<reference evidence="1" key="1">
    <citation type="journal article" date="2021" name="Nat. Commun.">
        <title>Genetic determinants of endophytism in the Arabidopsis root mycobiome.</title>
        <authorList>
            <person name="Mesny F."/>
            <person name="Miyauchi S."/>
            <person name="Thiergart T."/>
            <person name="Pickel B."/>
            <person name="Atanasova L."/>
            <person name="Karlsson M."/>
            <person name="Huettel B."/>
            <person name="Barry K.W."/>
            <person name="Haridas S."/>
            <person name="Chen C."/>
            <person name="Bauer D."/>
            <person name="Andreopoulos W."/>
            <person name="Pangilinan J."/>
            <person name="LaButti K."/>
            <person name="Riley R."/>
            <person name="Lipzen A."/>
            <person name="Clum A."/>
            <person name="Drula E."/>
            <person name="Henrissat B."/>
            <person name="Kohler A."/>
            <person name="Grigoriev I.V."/>
            <person name="Martin F.M."/>
            <person name="Hacquard S."/>
        </authorList>
    </citation>
    <scope>NUCLEOTIDE SEQUENCE</scope>
    <source>
        <strain evidence="1">MPI-SDFR-AT-0120</strain>
    </source>
</reference>
<dbReference type="OrthoDB" id="4364812at2759"/>